<accession>A0A7K0CZI3</accession>
<evidence type="ECO:0008006" key="3">
    <source>
        <dbReference type="Google" id="ProtNLM"/>
    </source>
</evidence>
<dbReference type="Proteomes" id="UP000438448">
    <property type="component" value="Unassembled WGS sequence"/>
</dbReference>
<comment type="caution">
    <text evidence="1">The sequence shown here is derived from an EMBL/GenBank/DDBJ whole genome shotgun (WGS) entry which is preliminary data.</text>
</comment>
<dbReference type="RefSeq" id="WP_153408125.1">
    <property type="nucleotide sequence ID" value="NZ_WEGK01000002.1"/>
</dbReference>
<reference evidence="1 2" key="1">
    <citation type="submission" date="2019-10" db="EMBL/GenBank/DDBJ databases">
        <title>Nocardia macrotermitis sp. nov. and Nocardia aurantia sp. nov., isolated from the gut of fungus growing-termite Macrotermes natalensis.</title>
        <authorList>
            <person name="Benndorf R."/>
            <person name="Schwitalla J."/>
            <person name="Martin K."/>
            <person name="De Beer W."/>
            <person name="Kaster A.-K."/>
            <person name="Vollmers J."/>
            <person name="Poulsen M."/>
            <person name="Beemelmanns C."/>
        </authorList>
    </citation>
    <scope>NUCLEOTIDE SEQUENCE [LARGE SCALE GENOMIC DNA]</scope>
    <source>
        <strain evidence="1 2">RB20</strain>
    </source>
</reference>
<dbReference type="OrthoDB" id="4570390at2"/>
<protein>
    <recommendedName>
        <fullName evidence="3">Type I restriction modification DNA specificity domain-containing protein</fullName>
    </recommendedName>
</protein>
<proteinExistence type="predicted"/>
<name>A0A7K0CZI3_9NOCA</name>
<evidence type="ECO:0000313" key="1">
    <source>
        <dbReference type="EMBL" id="MQY18084.1"/>
    </source>
</evidence>
<organism evidence="1 2">
    <name type="scientific">Nocardia macrotermitis</name>
    <dbReference type="NCBI Taxonomy" id="2585198"/>
    <lineage>
        <taxon>Bacteria</taxon>
        <taxon>Bacillati</taxon>
        <taxon>Actinomycetota</taxon>
        <taxon>Actinomycetes</taxon>
        <taxon>Mycobacteriales</taxon>
        <taxon>Nocardiaceae</taxon>
        <taxon>Nocardia</taxon>
    </lineage>
</organism>
<dbReference type="AlphaFoldDB" id="A0A7K0CZI3"/>
<dbReference type="EMBL" id="WEGK01000002">
    <property type="protein sequence ID" value="MQY18084.1"/>
    <property type="molecule type" value="Genomic_DNA"/>
</dbReference>
<sequence length="211" mass="22166">MIGDAAGGYAGLRAALIGEPLTAPPDLATGPAVFDTISLEDLVAADALSIHESPATVGLDDVETPMLSAKDIRLGRPASRRGNASVPGAVVVRVADVAVVMGGEAAVQVCTEADVLLGPGIHLVRGNVNSIDPQFLAGVLRAAVESGPTDLYRVSVPRVPLIEQRRIGAAFRQLNELEMTWRHRRTMIEELVRSGVRGLAAGELRPVDVEK</sequence>
<dbReference type="SUPFAM" id="SSF116734">
    <property type="entry name" value="DNA methylase specificity domain"/>
    <property type="match status" value="1"/>
</dbReference>
<gene>
    <name evidence="1" type="ORF">NRB20_11530</name>
</gene>
<keyword evidence="2" id="KW-1185">Reference proteome</keyword>
<evidence type="ECO:0000313" key="2">
    <source>
        <dbReference type="Proteomes" id="UP000438448"/>
    </source>
</evidence>